<protein>
    <submittedName>
        <fullName evidence="1">Uncharacterized protein</fullName>
    </submittedName>
</protein>
<comment type="caution">
    <text evidence="1">The sequence shown here is derived from an EMBL/GenBank/DDBJ whole genome shotgun (WGS) entry which is preliminary data.</text>
</comment>
<dbReference type="EMBL" id="BMAT01000058">
    <property type="protein sequence ID" value="GFR58827.1"/>
    <property type="molecule type" value="Genomic_DNA"/>
</dbReference>
<sequence length="125" mass="13787">MPTFIFTWQCDHRVSKADCWRCTNNNVHLFRYVFSHRPSRLSLIRTRSSALSQAAPLRSPFTHTIAQHAVKILRDPLSHVSLQKPAHPLSVSAYTTAPPGCPQQSAGGVGSSIILSQLGCLLLEP</sequence>
<proteinExistence type="predicted"/>
<keyword evidence="2" id="KW-1185">Reference proteome</keyword>
<dbReference type="AlphaFoldDB" id="A0AAV4ECY2"/>
<evidence type="ECO:0000313" key="2">
    <source>
        <dbReference type="Proteomes" id="UP000762676"/>
    </source>
</evidence>
<dbReference type="Proteomes" id="UP000762676">
    <property type="component" value="Unassembled WGS sequence"/>
</dbReference>
<name>A0AAV4ECY2_9GAST</name>
<evidence type="ECO:0000313" key="1">
    <source>
        <dbReference type="EMBL" id="GFR58827.1"/>
    </source>
</evidence>
<organism evidence="1 2">
    <name type="scientific">Elysia marginata</name>
    <dbReference type="NCBI Taxonomy" id="1093978"/>
    <lineage>
        <taxon>Eukaryota</taxon>
        <taxon>Metazoa</taxon>
        <taxon>Spiralia</taxon>
        <taxon>Lophotrochozoa</taxon>
        <taxon>Mollusca</taxon>
        <taxon>Gastropoda</taxon>
        <taxon>Heterobranchia</taxon>
        <taxon>Euthyneura</taxon>
        <taxon>Panpulmonata</taxon>
        <taxon>Sacoglossa</taxon>
        <taxon>Placobranchoidea</taxon>
        <taxon>Plakobranchidae</taxon>
        <taxon>Elysia</taxon>
    </lineage>
</organism>
<gene>
    <name evidence="1" type="ORF">ElyMa_000041500</name>
</gene>
<accession>A0AAV4ECY2</accession>
<reference evidence="1 2" key="1">
    <citation type="journal article" date="2021" name="Elife">
        <title>Chloroplast acquisition without the gene transfer in kleptoplastic sea slugs, Plakobranchus ocellatus.</title>
        <authorList>
            <person name="Maeda T."/>
            <person name="Takahashi S."/>
            <person name="Yoshida T."/>
            <person name="Shimamura S."/>
            <person name="Takaki Y."/>
            <person name="Nagai Y."/>
            <person name="Toyoda A."/>
            <person name="Suzuki Y."/>
            <person name="Arimoto A."/>
            <person name="Ishii H."/>
            <person name="Satoh N."/>
            <person name="Nishiyama T."/>
            <person name="Hasebe M."/>
            <person name="Maruyama T."/>
            <person name="Minagawa J."/>
            <person name="Obokata J."/>
            <person name="Shigenobu S."/>
        </authorList>
    </citation>
    <scope>NUCLEOTIDE SEQUENCE [LARGE SCALE GENOMIC DNA]</scope>
</reference>